<reference evidence="2 3" key="1">
    <citation type="journal article" date="2018" name="Nat. Ecol. Evol.">
        <title>Pezizomycetes genomes reveal the molecular basis of ectomycorrhizal truffle lifestyle.</title>
        <authorList>
            <person name="Murat C."/>
            <person name="Payen T."/>
            <person name="Noel B."/>
            <person name="Kuo A."/>
            <person name="Morin E."/>
            <person name="Chen J."/>
            <person name="Kohler A."/>
            <person name="Krizsan K."/>
            <person name="Balestrini R."/>
            <person name="Da Silva C."/>
            <person name="Montanini B."/>
            <person name="Hainaut M."/>
            <person name="Levati E."/>
            <person name="Barry K.W."/>
            <person name="Belfiori B."/>
            <person name="Cichocki N."/>
            <person name="Clum A."/>
            <person name="Dockter R.B."/>
            <person name="Fauchery L."/>
            <person name="Guy J."/>
            <person name="Iotti M."/>
            <person name="Le Tacon F."/>
            <person name="Lindquist E.A."/>
            <person name="Lipzen A."/>
            <person name="Malagnac F."/>
            <person name="Mello A."/>
            <person name="Molinier V."/>
            <person name="Miyauchi S."/>
            <person name="Poulain J."/>
            <person name="Riccioni C."/>
            <person name="Rubini A."/>
            <person name="Sitrit Y."/>
            <person name="Splivallo R."/>
            <person name="Traeger S."/>
            <person name="Wang M."/>
            <person name="Zifcakova L."/>
            <person name="Wipf D."/>
            <person name="Zambonelli A."/>
            <person name="Paolocci F."/>
            <person name="Nowrousian M."/>
            <person name="Ottonello S."/>
            <person name="Baldrian P."/>
            <person name="Spatafora J.W."/>
            <person name="Henrissat B."/>
            <person name="Nagy L.G."/>
            <person name="Aury J.M."/>
            <person name="Wincker P."/>
            <person name="Grigoriev I.V."/>
            <person name="Bonfante P."/>
            <person name="Martin F.M."/>
        </authorList>
    </citation>
    <scope>NUCLEOTIDE SEQUENCE [LARGE SCALE GENOMIC DNA]</scope>
    <source>
        <strain evidence="2 3">CCBAS932</strain>
    </source>
</reference>
<feature type="region of interest" description="Disordered" evidence="1">
    <location>
        <begin position="1"/>
        <end position="31"/>
    </location>
</feature>
<dbReference type="EMBL" id="ML119123">
    <property type="protein sequence ID" value="RPB13428.1"/>
    <property type="molecule type" value="Genomic_DNA"/>
</dbReference>
<organism evidence="2 3">
    <name type="scientific">Morchella conica CCBAS932</name>
    <dbReference type="NCBI Taxonomy" id="1392247"/>
    <lineage>
        <taxon>Eukaryota</taxon>
        <taxon>Fungi</taxon>
        <taxon>Dikarya</taxon>
        <taxon>Ascomycota</taxon>
        <taxon>Pezizomycotina</taxon>
        <taxon>Pezizomycetes</taxon>
        <taxon>Pezizales</taxon>
        <taxon>Morchellaceae</taxon>
        <taxon>Morchella</taxon>
    </lineage>
</organism>
<gene>
    <name evidence="2" type="ORF">P167DRAFT_573449</name>
</gene>
<evidence type="ECO:0000313" key="2">
    <source>
        <dbReference type="EMBL" id="RPB13428.1"/>
    </source>
</evidence>
<keyword evidence="3" id="KW-1185">Reference proteome</keyword>
<proteinExistence type="predicted"/>
<evidence type="ECO:0000256" key="1">
    <source>
        <dbReference type="SAM" id="MobiDB-lite"/>
    </source>
</evidence>
<name>A0A3N4KVC8_9PEZI</name>
<accession>A0A3N4KVC8</accession>
<protein>
    <submittedName>
        <fullName evidence="2">Uncharacterized protein</fullName>
    </submittedName>
</protein>
<feature type="compositionally biased region" description="Basic and acidic residues" evidence="1">
    <location>
        <begin position="14"/>
        <end position="29"/>
    </location>
</feature>
<evidence type="ECO:0000313" key="3">
    <source>
        <dbReference type="Proteomes" id="UP000277580"/>
    </source>
</evidence>
<dbReference type="AlphaFoldDB" id="A0A3N4KVC8"/>
<dbReference type="Proteomes" id="UP000277580">
    <property type="component" value="Unassembled WGS sequence"/>
</dbReference>
<dbReference type="OrthoDB" id="5310390at2759"/>
<sequence>MATKNLNPLAELASELRAEPQRNGEKMETFPDPELYDDQAAVDRALKRLATNLRNHSASIGIDLGLIERNEVQSLEAGLEMFRKQTEEQIPELVNPDDQHLYDKAKLQSSITTEVITGENDKARDPLADFGIGYARNDETNFDTHYSDSEEESSGDEEGFISLDNTIKVEFEVSSTGSSSILHATIAQTRGLDVIHIVDLKERTIKFITARRSIENPPIGNDDIRGLIVGMSAMALPGRYEWAMGRVIDDGQKSGVWKCVWPALEHQLPEEMREQTVDIVLEEGDYSVKDWDWDIETNNVPGLSGQQNDMDWEMSL</sequence>
<dbReference type="InParanoid" id="A0A3N4KVC8"/>